<sequence>MTEQKQTSCTPREELYERIGKFQERLRKAGIQAALVVQKADLFYFSGTCQDAHLLIPTQGEPLLMVRKSYERALEDSALEKIIAVRSFKDIGSNIAGMLTGNGKIGMELDVLPVNLFSRYKKMLEPLEIVDVSGVIREIRMIKTPYEIDCLRDAASLTAEMFAEIPNFIEEGMTEIELSGKIELFLRVRGNQYPRIRAFNQELSIHILSGWNAAYPSYFDGPTGGSGVNSSSPIGSGYKKIGRNEPILIDYGPVLNGYMVDHTRIYSFGPLSDKLMEAHNTALEIKRRIAREAKPGLDGKDLYDIAIGMAEQSGFAQHFMGYGVSFIGHGVGLELDELPVIARNYSIKMQPGMTIALEPKFIFPDEGTVGIEDTFLVTENGLEPFIPALDDAIQIL</sequence>
<keyword evidence="4" id="KW-1185">Reference proteome</keyword>
<keyword evidence="3" id="KW-0378">Hydrolase</keyword>
<dbReference type="CDD" id="cd01066">
    <property type="entry name" value="APP_MetAP"/>
    <property type="match status" value="1"/>
</dbReference>
<dbReference type="Pfam" id="PF00557">
    <property type="entry name" value="Peptidase_M24"/>
    <property type="match status" value="1"/>
</dbReference>
<evidence type="ECO:0000259" key="2">
    <source>
        <dbReference type="Pfam" id="PF01321"/>
    </source>
</evidence>
<dbReference type="InterPro" id="IPR000587">
    <property type="entry name" value="Creatinase_N"/>
</dbReference>
<feature type="domain" description="Creatinase N-terminal" evidence="2">
    <location>
        <begin position="18"/>
        <end position="142"/>
    </location>
</feature>
<accession>A0A4Y7RCF0</accession>
<gene>
    <name evidence="3" type="ORF">Psch_03039</name>
</gene>
<dbReference type="EC" id="3.4.-.-" evidence="3"/>
<dbReference type="GO" id="GO:0016787">
    <property type="term" value="F:hydrolase activity"/>
    <property type="evidence" value="ECO:0007669"/>
    <property type="project" value="UniProtKB-KW"/>
</dbReference>
<dbReference type="AlphaFoldDB" id="A0A4Y7RCF0"/>
<evidence type="ECO:0000313" key="4">
    <source>
        <dbReference type="Proteomes" id="UP000298324"/>
    </source>
</evidence>
<dbReference type="InterPro" id="IPR036005">
    <property type="entry name" value="Creatinase/aminopeptidase-like"/>
</dbReference>
<dbReference type="InterPro" id="IPR029149">
    <property type="entry name" value="Creatin/AminoP/Spt16_N"/>
</dbReference>
<dbReference type="PANTHER" id="PTHR46112">
    <property type="entry name" value="AMINOPEPTIDASE"/>
    <property type="match status" value="1"/>
</dbReference>
<evidence type="ECO:0000313" key="3">
    <source>
        <dbReference type="EMBL" id="TEB05997.1"/>
    </source>
</evidence>
<dbReference type="PANTHER" id="PTHR46112:SF2">
    <property type="entry name" value="XAA-PRO AMINOPEPTIDASE P-RELATED"/>
    <property type="match status" value="1"/>
</dbReference>
<dbReference type="EMBL" id="QFGA01000002">
    <property type="protein sequence ID" value="TEB05997.1"/>
    <property type="molecule type" value="Genomic_DNA"/>
</dbReference>
<comment type="caution">
    <text evidence="3">The sequence shown here is derived from an EMBL/GenBank/DDBJ whole genome shotgun (WGS) entry which is preliminary data.</text>
</comment>
<evidence type="ECO:0000259" key="1">
    <source>
        <dbReference type="Pfam" id="PF00557"/>
    </source>
</evidence>
<dbReference type="InterPro" id="IPR000994">
    <property type="entry name" value="Pept_M24"/>
</dbReference>
<dbReference type="Pfam" id="PF01321">
    <property type="entry name" value="Creatinase_N"/>
    <property type="match status" value="1"/>
</dbReference>
<feature type="domain" description="Peptidase M24" evidence="1">
    <location>
        <begin position="150"/>
        <end position="379"/>
    </location>
</feature>
<reference evidence="3 4" key="1">
    <citation type="journal article" date="2018" name="Environ. Microbiol.">
        <title>Novel energy conservation strategies and behaviour of Pelotomaculum schinkii driving syntrophic propionate catabolism.</title>
        <authorList>
            <person name="Hidalgo-Ahumada C.A.P."/>
            <person name="Nobu M.K."/>
            <person name="Narihiro T."/>
            <person name="Tamaki H."/>
            <person name="Liu W.T."/>
            <person name="Kamagata Y."/>
            <person name="Stams A.J.M."/>
            <person name="Imachi H."/>
            <person name="Sousa D.Z."/>
        </authorList>
    </citation>
    <scope>NUCLEOTIDE SEQUENCE [LARGE SCALE GENOMIC DNA]</scope>
    <source>
        <strain evidence="3 4">HH</strain>
    </source>
</reference>
<dbReference type="SUPFAM" id="SSF55920">
    <property type="entry name" value="Creatinase/aminopeptidase"/>
    <property type="match status" value="1"/>
</dbReference>
<dbReference type="SUPFAM" id="SSF53092">
    <property type="entry name" value="Creatinase/prolidase N-terminal domain"/>
    <property type="match status" value="1"/>
</dbReference>
<dbReference type="Proteomes" id="UP000298324">
    <property type="component" value="Unassembled WGS sequence"/>
</dbReference>
<protein>
    <submittedName>
        <fullName evidence="3">Putative peptidase</fullName>
        <ecNumber evidence="3">3.4.-.-</ecNumber>
    </submittedName>
</protein>
<dbReference type="InterPro" id="IPR050659">
    <property type="entry name" value="Peptidase_M24B"/>
</dbReference>
<proteinExistence type="predicted"/>
<organism evidence="3 4">
    <name type="scientific">Pelotomaculum schinkii</name>
    <dbReference type="NCBI Taxonomy" id="78350"/>
    <lineage>
        <taxon>Bacteria</taxon>
        <taxon>Bacillati</taxon>
        <taxon>Bacillota</taxon>
        <taxon>Clostridia</taxon>
        <taxon>Eubacteriales</taxon>
        <taxon>Desulfotomaculaceae</taxon>
        <taxon>Pelotomaculum</taxon>
    </lineage>
</organism>
<name>A0A4Y7RCF0_9FIRM</name>
<dbReference type="Gene3D" id="3.90.230.10">
    <property type="entry name" value="Creatinase/methionine aminopeptidase superfamily"/>
    <property type="match status" value="1"/>
</dbReference>
<dbReference type="Gene3D" id="3.40.350.10">
    <property type="entry name" value="Creatinase/prolidase N-terminal domain"/>
    <property type="match status" value="1"/>
</dbReference>
<dbReference type="RefSeq" id="WP_134219569.1">
    <property type="nucleotide sequence ID" value="NZ_QFGA01000002.1"/>
</dbReference>